<organism evidence="1 2">
    <name type="scientific">Brachybacterium hainanense</name>
    <dbReference type="NCBI Taxonomy" id="1541174"/>
    <lineage>
        <taxon>Bacteria</taxon>
        <taxon>Bacillati</taxon>
        <taxon>Actinomycetota</taxon>
        <taxon>Actinomycetes</taxon>
        <taxon>Micrococcales</taxon>
        <taxon>Dermabacteraceae</taxon>
        <taxon>Brachybacterium</taxon>
    </lineage>
</organism>
<evidence type="ECO:0000313" key="2">
    <source>
        <dbReference type="Proteomes" id="UP001589793"/>
    </source>
</evidence>
<sequence length="148" mass="16726">MNDEKYLLDNNTLSHMTRQQIASEFFLEQCRIPTEVLYEARQHPEAAAFNDIEYPTTPGVLQQLAHVMESVAVDDTSLVDLYANKGAADPLLVACALDGTVDEARYLWGTIWVVVSNDKAVRAAARANNLESLTREEFFAKTEEDWMR</sequence>
<evidence type="ECO:0008006" key="3">
    <source>
        <dbReference type="Google" id="ProtNLM"/>
    </source>
</evidence>
<dbReference type="EMBL" id="JBHLSV010000020">
    <property type="protein sequence ID" value="MFC0675184.1"/>
    <property type="molecule type" value="Genomic_DNA"/>
</dbReference>
<protein>
    <recommendedName>
        <fullName evidence="3">PIN domain-containing protein</fullName>
    </recommendedName>
</protein>
<dbReference type="RefSeq" id="WP_376981983.1">
    <property type="nucleotide sequence ID" value="NZ_JBHLSV010000020.1"/>
</dbReference>
<dbReference type="Proteomes" id="UP001589793">
    <property type="component" value="Unassembled WGS sequence"/>
</dbReference>
<keyword evidence="2" id="KW-1185">Reference proteome</keyword>
<comment type="caution">
    <text evidence="1">The sequence shown here is derived from an EMBL/GenBank/DDBJ whole genome shotgun (WGS) entry which is preliminary data.</text>
</comment>
<reference evidence="1 2" key="1">
    <citation type="submission" date="2024-09" db="EMBL/GenBank/DDBJ databases">
        <authorList>
            <person name="Sun Q."/>
            <person name="Mori K."/>
        </authorList>
    </citation>
    <scope>NUCLEOTIDE SEQUENCE [LARGE SCALE GENOMIC DNA]</scope>
    <source>
        <strain evidence="1 2">CICC 10874</strain>
    </source>
</reference>
<name>A0ABV6RDW1_9MICO</name>
<proteinExistence type="predicted"/>
<accession>A0ABV6RDW1</accession>
<gene>
    <name evidence="1" type="ORF">ACFFF6_14570</name>
</gene>
<evidence type="ECO:0000313" key="1">
    <source>
        <dbReference type="EMBL" id="MFC0675184.1"/>
    </source>
</evidence>